<feature type="region of interest" description="Disordered" evidence="1">
    <location>
        <begin position="132"/>
        <end position="221"/>
    </location>
</feature>
<dbReference type="Proteomes" id="UP000468717">
    <property type="component" value="Unassembled WGS sequence"/>
</dbReference>
<dbReference type="PANTHER" id="PTHR38664">
    <property type="entry name" value="SLR0058 PROTEIN"/>
    <property type="match status" value="1"/>
</dbReference>
<protein>
    <submittedName>
        <fullName evidence="2">Polygranule-associated protein</fullName>
    </submittedName>
</protein>
<evidence type="ECO:0000256" key="1">
    <source>
        <dbReference type="SAM" id="MobiDB-lite"/>
    </source>
</evidence>
<dbReference type="Pfam" id="PF05597">
    <property type="entry name" value="Phasin"/>
    <property type="match status" value="1"/>
</dbReference>
<accession>A0A6I1I513</accession>
<name>A0A6I1I513_9BURK</name>
<sequence length="221" mass="22644">MVKKLKELTEDKELASAVRSSAQQIWQAGLGAFAKAQEEGGRVFSKLVKEGTEFQKRAEDKVAGVSDSVSKLADGVGKQASGSWDKLEQVFEERVARALATIGVPRQDDITALHAKIDALSLQVAALSAKAAPVAKPKTAAKPAVKAAPKAAPKTVSKAVPKAAPKTVVAKAPAKPAAKAAPRAAATPASKAVSKPASKPESKAASKPVTKSSAQKKAPSA</sequence>
<gene>
    <name evidence="2" type="ORF">GCN75_10680</name>
</gene>
<reference evidence="2 3" key="1">
    <citation type="submission" date="2019-10" db="EMBL/GenBank/DDBJ databases">
        <title>Three novel species isolated from a subtropical stream in China.</title>
        <authorList>
            <person name="Lu H."/>
        </authorList>
    </citation>
    <scope>NUCLEOTIDE SEQUENCE [LARGE SCALE GENOMIC DNA]</scope>
    <source>
        <strain evidence="2 3">FT13W</strain>
    </source>
</reference>
<evidence type="ECO:0000313" key="3">
    <source>
        <dbReference type="Proteomes" id="UP000468717"/>
    </source>
</evidence>
<dbReference type="RefSeq" id="WP_152282518.1">
    <property type="nucleotide sequence ID" value="NZ_WFLI01000010.1"/>
</dbReference>
<dbReference type="AlphaFoldDB" id="A0A6I1I513"/>
<organism evidence="2 3">
    <name type="scientific">Janthinobacterium violaceinigrum</name>
    <dbReference type="NCBI Taxonomy" id="2654252"/>
    <lineage>
        <taxon>Bacteria</taxon>
        <taxon>Pseudomonadati</taxon>
        <taxon>Pseudomonadota</taxon>
        <taxon>Betaproteobacteria</taxon>
        <taxon>Burkholderiales</taxon>
        <taxon>Oxalobacteraceae</taxon>
        <taxon>Janthinobacterium</taxon>
    </lineage>
</organism>
<dbReference type="PANTHER" id="PTHR38664:SF1">
    <property type="entry name" value="SLR0058 PROTEIN"/>
    <property type="match status" value="1"/>
</dbReference>
<keyword evidence="3" id="KW-1185">Reference proteome</keyword>
<proteinExistence type="predicted"/>
<dbReference type="EMBL" id="WFLI01000010">
    <property type="protein sequence ID" value="KAB8064769.1"/>
    <property type="molecule type" value="Genomic_DNA"/>
</dbReference>
<comment type="caution">
    <text evidence="2">The sequence shown here is derived from an EMBL/GenBank/DDBJ whole genome shotgun (WGS) entry which is preliminary data.</text>
</comment>
<dbReference type="InterPro" id="IPR008769">
    <property type="entry name" value="PhaF_PhaI"/>
</dbReference>
<feature type="compositionally biased region" description="Low complexity" evidence="1">
    <location>
        <begin position="132"/>
        <end position="197"/>
    </location>
</feature>
<evidence type="ECO:0000313" key="2">
    <source>
        <dbReference type="EMBL" id="KAB8064769.1"/>
    </source>
</evidence>